<name>A0AAP7DFG5_9VIBR</name>
<dbReference type="Proteomes" id="UP000576645">
    <property type="component" value="Unassembled WGS sequence"/>
</dbReference>
<dbReference type="RefSeq" id="WP_171353830.1">
    <property type="nucleotide sequence ID" value="NZ_VTXP01000015.1"/>
</dbReference>
<dbReference type="AlphaFoldDB" id="A0AAP7DFG5"/>
<organism evidence="1 2">
    <name type="scientific">Vibrio coralliilyticus</name>
    <dbReference type="NCBI Taxonomy" id="190893"/>
    <lineage>
        <taxon>Bacteria</taxon>
        <taxon>Pseudomonadati</taxon>
        <taxon>Pseudomonadota</taxon>
        <taxon>Gammaproteobacteria</taxon>
        <taxon>Vibrionales</taxon>
        <taxon>Vibrionaceae</taxon>
        <taxon>Vibrio</taxon>
    </lineage>
</organism>
<comment type="caution">
    <text evidence="1">The sequence shown here is derived from an EMBL/GenBank/DDBJ whole genome shotgun (WGS) entry which is preliminary data.</text>
</comment>
<dbReference type="EMBL" id="VTXP01000015">
    <property type="protein sequence ID" value="NOJ25331.1"/>
    <property type="molecule type" value="Genomic_DNA"/>
</dbReference>
<proteinExistence type="predicted"/>
<protein>
    <submittedName>
        <fullName evidence="1">Uncharacterized protein</fullName>
    </submittedName>
</protein>
<accession>A0AAP7DFG5</accession>
<reference evidence="1 2" key="1">
    <citation type="submission" date="2019-09" db="EMBL/GenBank/DDBJ databases">
        <title>Draft genome sequencing and comparative genomics of hatchery-associated Vibrios.</title>
        <authorList>
            <person name="Kehlet-Delgado H."/>
            <person name="Mueller R.S."/>
        </authorList>
    </citation>
    <scope>NUCLEOTIDE SEQUENCE [LARGE SCALE GENOMIC DNA]</scope>
    <source>
        <strain evidence="1 2">09-121-3</strain>
    </source>
</reference>
<evidence type="ECO:0000313" key="1">
    <source>
        <dbReference type="EMBL" id="NOJ25331.1"/>
    </source>
</evidence>
<evidence type="ECO:0000313" key="2">
    <source>
        <dbReference type="Proteomes" id="UP000576645"/>
    </source>
</evidence>
<sequence length="83" mass="9438">MEKITVIAATVSAKSRHKDDRRELTVFIPSTELNMEYWGQGIARNHVTSVLHKLNLKSYSVVKKWICDNGNILNPDGEILSKQ</sequence>
<gene>
    <name evidence="1" type="ORF">F0238_21630</name>
</gene>